<evidence type="ECO:0000313" key="3">
    <source>
        <dbReference type="EMBL" id="CAG2213360.1"/>
    </source>
</evidence>
<feature type="domain" description="Fibrinogen C-terminal" evidence="2">
    <location>
        <begin position="310"/>
        <end position="387"/>
    </location>
</feature>
<dbReference type="NCBIfam" id="NF040941">
    <property type="entry name" value="GGGWT_bact"/>
    <property type="match status" value="1"/>
</dbReference>
<keyword evidence="4" id="KW-1185">Reference proteome</keyword>
<evidence type="ECO:0000256" key="1">
    <source>
        <dbReference type="ARBA" id="ARBA00023157"/>
    </source>
</evidence>
<dbReference type="InterPro" id="IPR036056">
    <property type="entry name" value="Fibrinogen-like_C"/>
</dbReference>
<reference evidence="3" key="1">
    <citation type="submission" date="2021-03" db="EMBL/GenBank/DDBJ databases">
        <authorList>
            <person name="Bekaert M."/>
        </authorList>
    </citation>
    <scope>NUCLEOTIDE SEQUENCE</scope>
</reference>
<keyword evidence="1" id="KW-1015">Disulfide bond</keyword>
<dbReference type="PROSITE" id="PS00514">
    <property type="entry name" value="FIBRINOGEN_C_1"/>
    <property type="match status" value="1"/>
</dbReference>
<dbReference type="InterPro" id="IPR020837">
    <property type="entry name" value="Fibrinogen_CS"/>
</dbReference>
<dbReference type="InterPro" id="IPR002181">
    <property type="entry name" value="Fibrinogen_a/b/g_C_dom"/>
</dbReference>
<dbReference type="SMART" id="SM00186">
    <property type="entry name" value="FBG"/>
    <property type="match status" value="1"/>
</dbReference>
<dbReference type="Pfam" id="PF00147">
    <property type="entry name" value="Fibrinogen_C"/>
    <property type="match status" value="2"/>
</dbReference>
<dbReference type="SUPFAM" id="SSF56496">
    <property type="entry name" value="Fibrinogen C-terminal domain-like"/>
    <property type="match status" value="1"/>
</dbReference>
<name>A0A8S3S2B4_MYTED</name>
<comment type="caution">
    <text evidence="3">The sequence shown here is derived from an EMBL/GenBank/DDBJ whole genome shotgun (WGS) entry which is preliminary data.</text>
</comment>
<sequence length="388" mass="45208">MHFKSNTTPFHIAQYTILISNQTLHHLHIAPYTIPAFHIKHYTIRHSTSNTTLFHIKRYTIPHCTIHHSAFHIKHYTIAHCTASRQTLHHSAFHNFKHYTIPHCTIHHYQTFPHSTSNTFHTLTLFHIAQYTILHSTSNTIPHCTIHHIPHQTLHHSTSKATLFHIAQYTILHSTFKPFCISRHTLHHSTLHIHHYTFQINTPFCIPFQIKHYTFHIPPCIPHQTLHYSTSNATLFHITIHHSTLHQTLHSQEMDSDDDLDKTIPYEGRRVRDCSDLDPKHFKSGVYTIKPAGGTGLKAYCDIETDGGGWTRHNDHAFSTKDKDNDSHSSVNCATRYKGAWWYYTCHVSNLNGLYVGNKKDNKGMRWSQWKGSQSMKTTSMMIRRKRL</sequence>
<dbReference type="Gene3D" id="3.90.215.10">
    <property type="entry name" value="Gamma Fibrinogen, chain A, domain 1"/>
    <property type="match status" value="2"/>
</dbReference>
<dbReference type="InterPro" id="IPR050373">
    <property type="entry name" value="Fibrinogen_C-term_domain"/>
</dbReference>
<dbReference type="PROSITE" id="PS51406">
    <property type="entry name" value="FIBRINOGEN_C_2"/>
    <property type="match status" value="1"/>
</dbReference>
<protein>
    <recommendedName>
        <fullName evidence="2">Fibrinogen C-terminal domain-containing protein</fullName>
    </recommendedName>
</protein>
<dbReference type="InterPro" id="IPR014716">
    <property type="entry name" value="Fibrinogen_a/b/g_C_1"/>
</dbReference>
<dbReference type="PANTHER" id="PTHR19143">
    <property type="entry name" value="FIBRINOGEN/TENASCIN/ANGIOPOEITIN"/>
    <property type="match status" value="1"/>
</dbReference>
<dbReference type="OrthoDB" id="7841679at2759"/>
<gene>
    <name evidence="3" type="ORF">MEDL_27300</name>
</gene>
<proteinExistence type="predicted"/>
<organism evidence="3 4">
    <name type="scientific">Mytilus edulis</name>
    <name type="common">Blue mussel</name>
    <dbReference type="NCBI Taxonomy" id="6550"/>
    <lineage>
        <taxon>Eukaryota</taxon>
        <taxon>Metazoa</taxon>
        <taxon>Spiralia</taxon>
        <taxon>Lophotrochozoa</taxon>
        <taxon>Mollusca</taxon>
        <taxon>Bivalvia</taxon>
        <taxon>Autobranchia</taxon>
        <taxon>Pteriomorphia</taxon>
        <taxon>Mytilida</taxon>
        <taxon>Mytiloidea</taxon>
        <taxon>Mytilidae</taxon>
        <taxon>Mytilinae</taxon>
        <taxon>Mytilus</taxon>
    </lineage>
</organism>
<dbReference type="GO" id="GO:0005615">
    <property type="term" value="C:extracellular space"/>
    <property type="evidence" value="ECO:0007669"/>
    <property type="project" value="TreeGrafter"/>
</dbReference>
<evidence type="ECO:0000313" key="4">
    <source>
        <dbReference type="Proteomes" id="UP000683360"/>
    </source>
</evidence>
<dbReference type="EMBL" id="CAJPWZ010001349">
    <property type="protein sequence ID" value="CAG2213360.1"/>
    <property type="molecule type" value="Genomic_DNA"/>
</dbReference>
<dbReference type="AlphaFoldDB" id="A0A8S3S2B4"/>
<accession>A0A8S3S2B4</accession>
<dbReference type="Proteomes" id="UP000683360">
    <property type="component" value="Unassembled WGS sequence"/>
</dbReference>
<evidence type="ECO:0000259" key="2">
    <source>
        <dbReference type="PROSITE" id="PS51406"/>
    </source>
</evidence>